<feature type="domain" description="Metallo-beta-lactamase" evidence="9">
    <location>
        <begin position="816"/>
        <end position="998"/>
    </location>
</feature>
<feature type="compositionally biased region" description="Basic and acidic residues" evidence="8">
    <location>
        <begin position="614"/>
        <end position="625"/>
    </location>
</feature>
<evidence type="ECO:0000313" key="10">
    <source>
        <dbReference type="Proteomes" id="UP000694845"/>
    </source>
</evidence>
<dbReference type="OrthoDB" id="262529at2759"/>
<evidence type="ECO:0000259" key="9">
    <source>
        <dbReference type="SMART" id="SM00849"/>
    </source>
</evidence>
<feature type="compositionally biased region" description="Polar residues" evidence="8">
    <location>
        <begin position="283"/>
        <end position="300"/>
    </location>
</feature>
<dbReference type="SUPFAM" id="SSF56281">
    <property type="entry name" value="Metallo-hydrolase/oxidoreductase"/>
    <property type="match status" value="1"/>
</dbReference>
<dbReference type="Proteomes" id="UP000694845">
    <property type="component" value="Unplaced"/>
</dbReference>
<dbReference type="Pfam" id="PF07522">
    <property type="entry name" value="DRMBL"/>
    <property type="match status" value="1"/>
</dbReference>
<evidence type="ECO:0000256" key="5">
    <source>
        <dbReference type="ARBA" id="ARBA00023242"/>
    </source>
</evidence>
<feature type="compositionally biased region" description="Polar residues" evidence="8">
    <location>
        <begin position="675"/>
        <end position="688"/>
    </location>
</feature>
<feature type="compositionally biased region" description="Basic and acidic residues" evidence="8">
    <location>
        <begin position="744"/>
        <end position="756"/>
    </location>
</feature>
<name>A0A8B7YH81_ACAPL</name>
<feature type="compositionally biased region" description="Basic and acidic residues" evidence="8">
    <location>
        <begin position="271"/>
        <end position="280"/>
    </location>
</feature>
<feature type="compositionally biased region" description="Basic and acidic residues" evidence="8">
    <location>
        <begin position="124"/>
        <end position="135"/>
    </location>
</feature>
<dbReference type="GO" id="GO:0006303">
    <property type="term" value="P:double-strand break repair via nonhomologous end joining"/>
    <property type="evidence" value="ECO:0007669"/>
    <property type="project" value="TreeGrafter"/>
</dbReference>
<dbReference type="InterPro" id="IPR036866">
    <property type="entry name" value="RibonucZ/Hydroxyglut_hydro"/>
</dbReference>
<dbReference type="PANTHER" id="PTHR23240:SF6">
    <property type="entry name" value="DNA CROSS-LINK REPAIR 1A PROTEIN"/>
    <property type="match status" value="1"/>
</dbReference>
<dbReference type="GeneID" id="110979906"/>
<keyword evidence="4" id="KW-0234">DNA repair</keyword>
<feature type="region of interest" description="Disordered" evidence="8">
    <location>
        <begin position="271"/>
        <end position="330"/>
    </location>
</feature>
<feature type="compositionally biased region" description="Polar residues" evidence="8">
    <location>
        <begin position="655"/>
        <end position="668"/>
    </location>
</feature>
<dbReference type="KEGG" id="aplc:110979906"/>
<dbReference type="RefSeq" id="XP_022091755.1">
    <property type="nucleotide sequence ID" value="XM_022236063.1"/>
</dbReference>
<accession>A0A8B7YH81</accession>
<evidence type="ECO:0000256" key="1">
    <source>
        <dbReference type="ARBA" id="ARBA00004123"/>
    </source>
</evidence>
<organism evidence="10 11">
    <name type="scientific">Acanthaster planci</name>
    <name type="common">Crown-of-thorns starfish</name>
    <dbReference type="NCBI Taxonomy" id="133434"/>
    <lineage>
        <taxon>Eukaryota</taxon>
        <taxon>Metazoa</taxon>
        <taxon>Echinodermata</taxon>
        <taxon>Eleutherozoa</taxon>
        <taxon>Asterozoa</taxon>
        <taxon>Asteroidea</taxon>
        <taxon>Valvatacea</taxon>
        <taxon>Valvatida</taxon>
        <taxon>Acanthasteridae</taxon>
        <taxon>Acanthaster</taxon>
    </lineage>
</organism>
<evidence type="ECO:0000313" key="11">
    <source>
        <dbReference type="RefSeq" id="XP_022091755.1"/>
    </source>
</evidence>
<feature type="compositionally biased region" description="Basic and acidic residues" evidence="8">
    <location>
        <begin position="632"/>
        <end position="645"/>
    </location>
</feature>
<dbReference type="SMART" id="SM00849">
    <property type="entry name" value="Lactamase_B"/>
    <property type="match status" value="1"/>
</dbReference>
<proteinExistence type="inferred from homology"/>
<sequence>MTYMMAESDDDIWEYKSLKRTKRSDVCSSQPSSRQPPSKKLRISNVSSQIQSNEHGRTCRNTNIRARGNVRSCPLILKSEEETSNLELLTQSNKLQSLKIPKKPMSQIKLESFSPAAPSRTTKPAKDHHYEDRQMSSKTPKNKSRCTAAVNKRAKQPTKSSCKILKEAENRKKKSTCCVKSVKMEVNDNNTDRNRRILQGYCPFCQMPFGALVLDSPERHVAECLSKPLQAENECPHGIACDVTIESHYRKFRHCLLAEARATLPNEARSKMCEQQELKTQHQKGMTQKNEQQEPLSSSRKMSDPSSHDAISSLAKSLQNSTAVRQHPVTKGEKYATEGMSNATGNTSSNVVSSQIGSLNSIQKSKSMEKAVQFGLKAAAEESKLVSLEQGSEPQKNDGTDQVHCISSDEDIFAYSEHSCETLSVASQEDTQKGCEQPVDDNDDTQSSAMSELSTSIFADAGPVEPQQLTAVLTSCCTQTASNSYTHCTESSESTSCIQAKDLLPSTCQTKTSNFPLRVASKGNRQAQNLNLDFDHCSQVDISIKVTPCEKADHTKQSSDNLCTTPSFFKMKAKKAHRIQVMVEENQDNESANSDADDSSVSDSAVPSVLKTNIKHEAEDQEKWSHGCLTNKNERGGESNVDSHHFMQNGVASEVQGSSISAHSTTTVGKECSSDNEPLTKQESVASQDQKRYSKKVAETSKEGTLSQLVRPVISALSSAVPSNSLRQSSLASYFGLGAVKKENLSQEGKQERSLHATETATASNAMPMNSDPMTQSSHRSYKSHSRSRNGRWSKSSSQYDDDTGHPQSQRAGSSQRLCPFYKKIQGTSFVVDAFRYGDIPGCTAYFLSHFHYDHYGGLTKHFKHLIYCSQITANLVRARIRVEAKYLRPLPMNEACVISGVEVTLLEANHCPGAVLFLFHLSDGRVFLHTGDFRADSAMEQLPQLRSCHIDQLFLDTTYLDPQYDFPTQAEVIEYTAQIAVDVVKRNNKTLLVCGTYTIGKEKIFIAIAEAVGCKVFVAKDKKNILDCLENSRLQSMLTLDKNATRLHVVTMATLTNQSLKEYLSKFSGRYDAVVAFKPTGWTHSDKKTNLQDIKPSRSGPVSIYGVPYSEHSSYSELRRFVQFIRPNRIIPTVNVGSAASRNAMNEHFKTWLSEEIGSSQGRQLHQPRNSSILNWFK</sequence>
<evidence type="ECO:0000256" key="3">
    <source>
        <dbReference type="ARBA" id="ARBA00022763"/>
    </source>
</evidence>
<evidence type="ECO:0000256" key="7">
    <source>
        <dbReference type="ARBA" id="ARBA00078423"/>
    </source>
</evidence>
<keyword evidence="5" id="KW-0539">Nucleus</keyword>
<dbReference type="OMA" id="NSSILNW"/>
<keyword evidence="3" id="KW-0227">DNA damage</keyword>
<evidence type="ECO:0000256" key="8">
    <source>
        <dbReference type="SAM" id="MobiDB-lite"/>
    </source>
</evidence>
<dbReference type="Gene3D" id="3.40.50.12650">
    <property type="match status" value="1"/>
</dbReference>
<gene>
    <name evidence="11" type="primary">LOC110979906</name>
</gene>
<dbReference type="InterPro" id="IPR011084">
    <property type="entry name" value="DRMBL"/>
</dbReference>
<reference evidence="11" key="1">
    <citation type="submission" date="2025-08" db="UniProtKB">
        <authorList>
            <consortium name="RefSeq"/>
        </authorList>
    </citation>
    <scope>IDENTIFICATION</scope>
</reference>
<keyword evidence="10" id="KW-1185">Reference proteome</keyword>
<feature type="region of interest" description="Disordered" evidence="8">
    <location>
        <begin position="744"/>
        <end position="815"/>
    </location>
</feature>
<feature type="compositionally biased region" description="Polar residues" evidence="8">
    <location>
        <begin position="806"/>
        <end position="815"/>
    </location>
</feature>
<feature type="region of interest" description="Disordered" evidence="8">
    <location>
        <begin position="427"/>
        <end position="449"/>
    </location>
</feature>
<dbReference type="GO" id="GO:0005634">
    <property type="term" value="C:nucleus"/>
    <property type="evidence" value="ECO:0007669"/>
    <property type="project" value="UniProtKB-SubCell"/>
</dbReference>
<comment type="similarity">
    <text evidence="2">Belongs to the DNA repair metallo-beta-lactamase (DRMBL) family.</text>
</comment>
<evidence type="ECO:0000256" key="2">
    <source>
        <dbReference type="ARBA" id="ARBA00010304"/>
    </source>
</evidence>
<feature type="region of interest" description="Disordered" evidence="8">
    <location>
        <begin position="585"/>
        <end position="704"/>
    </location>
</feature>
<feature type="compositionally biased region" description="Polar residues" evidence="8">
    <location>
        <begin position="314"/>
        <end position="324"/>
    </location>
</feature>
<dbReference type="FunFam" id="3.40.50.12650:FF:000001">
    <property type="entry name" value="DNA cross-link repair 1A"/>
    <property type="match status" value="1"/>
</dbReference>
<dbReference type="FunFam" id="3.60.15.10:FF:000010">
    <property type="entry name" value="DNA cross-link repair 1A"/>
    <property type="match status" value="1"/>
</dbReference>
<feature type="compositionally biased region" description="Basic residues" evidence="8">
    <location>
        <begin position="780"/>
        <end position="792"/>
    </location>
</feature>
<dbReference type="GO" id="GO:0003684">
    <property type="term" value="F:damaged DNA binding"/>
    <property type="evidence" value="ECO:0007669"/>
    <property type="project" value="TreeGrafter"/>
</dbReference>
<dbReference type="PANTHER" id="PTHR23240">
    <property type="entry name" value="DNA CROSS-LINK REPAIR PROTEIN PSO2/SNM1-RELATED"/>
    <property type="match status" value="1"/>
</dbReference>
<feature type="compositionally biased region" description="Polar residues" evidence="8">
    <location>
        <begin position="44"/>
        <end position="56"/>
    </location>
</feature>
<dbReference type="InterPro" id="IPR001279">
    <property type="entry name" value="Metallo-B-lactamas"/>
</dbReference>
<dbReference type="AlphaFoldDB" id="A0A8B7YH81"/>
<feature type="compositionally biased region" description="Polar residues" evidence="8">
    <location>
        <begin position="757"/>
        <end position="776"/>
    </location>
</feature>
<protein>
    <recommendedName>
        <fullName evidence="6">DNA cross-link repair 1A protein</fullName>
    </recommendedName>
    <alternativeName>
        <fullName evidence="7">SNM1 homolog A</fullName>
    </alternativeName>
</protein>
<evidence type="ECO:0000256" key="4">
    <source>
        <dbReference type="ARBA" id="ARBA00023204"/>
    </source>
</evidence>
<dbReference type="GO" id="GO:0036297">
    <property type="term" value="P:interstrand cross-link repair"/>
    <property type="evidence" value="ECO:0007669"/>
    <property type="project" value="TreeGrafter"/>
</dbReference>
<feature type="region of interest" description="Disordered" evidence="8">
    <location>
        <begin position="113"/>
        <end position="152"/>
    </location>
</feature>
<dbReference type="CDD" id="cd16273">
    <property type="entry name" value="SNM1A-1C-like_MBL-fold"/>
    <property type="match status" value="1"/>
</dbReference>
<evidence type="ECO:0000256" key="6">
    <source>
        <dbReference type="ARBA" id="ARBA00069609"/>
    </source>
</evidence>
<comment type="subcellular location">
    <subcellularLocation>
        <location evidence="1">Nucleus</location>
    </subcellularLocation>
</comment>
<dbReference type="GO" id="GO:0035312">
    <property type="term" value="F:5'-3' DNA exonuclease activity"/>
    <property type="evidence" value="ECO:0007669"/>
    <property type="project" value="TreeGrafter"/>
</dbReference>
<feature type="region of interest" description="Disordered" evidence="8">
    <location>
        <begin position="23"/>
        <end position="56"/>
    </location>
</feature>
<feature type="compositionally biased region" description="Basic and acidic residues" evidence="8">
    <location>
        <begin position="689"/>
        <end position="702"/>
    </location>
</feature>
<dbReference type="Gene3D" id="3.60.15.10">
    <property type="entry name" value="Ribonuclease Z/Hydroxyacylglutathione hydrolase-like"/>
    <property type="match status" value="1"/>
</dbReference>